<accession>A0AAU7VHK1</accession>
<name>A0AAU7VHK1_9FIRM</name>
<evidence type="ECO:0000313" key="1">
    <source>
        <dbReference type="EMBL" id="XBX73583.1"/>
    </source>
</evidence>
<dbReference type="AlphaFoldDB" id="A0AAU7VHK1"/>
<reference evidence="1" key="2">
    <citation type="submission" date="2024-06" db="EMBL/GenBank/DDBJ databases">
        <authorList>
            <person name="Petrova K.O."/>
            <person name="Toshchakov S.V."/>
            <person name="Boltjanskaja Y.V."/>
            <person name="Kevbrin V."/>
        </authorList>
    </citation>
    <scope>NUCLEOTIDE SEQUENCE</scope>
    <source>
        <strain evidence="1">Z-910T</strain>
    </source>
</reference>
<dbReference type="EMBL" id="CP158367">
    <property type="protein sequence ID" value="XBX73583.1"/>
    <property type="molecule type" value="Genomic_DNA"/>
</dbReference>
<dbReference type="InterPro" id="IPR057006">
    <property type="entry name" value="Phage_TAC_19"/>
</dbReference>
<dbReference type="Pfam" id="PF23857">
    <property type="entry name" value="Phage_TAC_19"/>
    <property type="match status" value="1"/>
</dbReference>
<evidence type="ECO:0008006" key="2">
    <source>
        <dbReference type="Google" id="ProtNLM"/>
    </source>
</evidence>
<reference evidence="1" key="1">
    <citation type="journal article" date="2013" name="Extremophiles">
        <title>Proteinivorax tanatarense gen. nov., sp. nov., an anaerobic, haloalkaliphilic, proteolytic bacterium isolated from a decaying algal bloom, and proposal of Proteinivoraceae fam. nov.</title>
        <authorList>
            <person name="Kevbrin V."/>
            <person name="Boltyanskaya Y."/>
            <person name="Zhilina T."/>
            <person name="Kolganova T."/>
            <person name="Lavrentjeva E."/>
            <person name="Kuznetsov B."/>
        </authorList>
    </citation>
    <scope>NUCLEOTIDE SEQUENCE</scope>
    <source>
        <strain evidence="1">Z-910T</strain>
    </source>
</reference>
<proteinExistence type="predicted"/>
<organism evidence="1">
    <name type="scientific">Proteinivorax tanatarense</name>
    <dbReference type="NCBI Taxonomy" id="1260629"/>
    <lineage>
        <taxon>Bacteria</taxon>
        <taxon>Bacillati</taxon>
        <taxon>Bacillota</taxon>
        <taxon>Clostridia</taxon>
        <taxon>Eubacteriales</taxon>
        <taxon>Proteinivoracaceae</taxon>
        <taxon>Proteinivorax</taxon>
    </lineage>
</organism>
<gene>
    <name evidence="1" type="ORF">PRVXT_001573</name>
</gene>
<dbReference type="RefSeq" id="WP_350342345.1">
    <property type="nucleotide sequence ID" value="NZ_CP158367.1"/>
</dbReference>
<protein>
    <recommendedName>
        <fullName evidence="2">Phage protein</fullName>
    </recommendedName>
</protein>
<dbReference type="NCBIfam" id="NF047360">
    <property type="entry name" value="tail_chap_PVL"/>
    <property type="match status" value="1"/>
</dbReference>
<sequence length="98" mass="10985">MKITLKIDGKDKIFTTGFISARMVRKTIEISQGTNFEEMSVDELDKLVGFIVELFGGQFTVDEVYDGLSSNELIPTTLKCIEEVVGKMQDETKGDEKN</sequence>